<dbReference type="KEGG" id="abac:LuPra_05452"/>
<dbReference type="PATRIC" id="fig|1813736.3.peg.5738"/>
<gene>
    <name evidence="1" type="ORF">LuPra_05452</name>
</gene>
<dbReference type="Proteomes" id="UP000076079">
    <property type="component" value="Chromosome"/>
</dbReference>
<name>A0A143PWL3_LUTPR</name>
<reference evidence="1 2" key="1">
    <citation type="journal article" date="2016" name="Genome Announc.">
        <title>First Complete Genome Sequence of a Subdivision 6 Acidobacterium Strain.</title>
        <authorList>
            <person name="Huang S."/>
            <person name="Vieira S."/>
            <person name="Bunk B."/>
            <person name="Riedel T."/>
            <person name="Sproer C."/>
            <person name="Overmann J."/>
        </authorList>
    </citation>
    <scope>NUCLEOTIDE SEQUENCE [LARGE SCALE GENOMIC DNA]</scope>
    <source>
        <strain evidence="2">DSM 100886 HEG_-6_39</strain>
    </source>
</reference>
<evidence type="ECO:0000313" key="2">
    <source>
        <dbReference type="Proteomes" id="UP000076079"/>
    </source>
</evidence>
<evidence type="ECO:0008006" key="3">
    <source>
        <dbReference type="Google" id="ProtNLM"/>
    </source>
</evidence>
<accession>A0A143PWL3</accession>
<organism evidence="1 2">
    <name type="scientific">Luteitalea pratensis</name>
    <dbReference type="NCBI Taxonomy" id="1855912"/>
    <lineage>
        <taxon>Bacteria</taxon>
        <taxon>Pseudomonadati</taxon>
        <taxon>Acidobacteriota</taxon>
        <taxon>Vicinamibacteria</taxon>
        <taxon>Vicinamibacterales</taxon>
        <taxon>Vicinamibacteraceae</taxon>
        <taxon>Luteitalea</taxon>
    </lineage>
</organism>
<proteinExistence type="predicted"/>
<dbReference type="EMBL" id="CP015136">
    <property type="protein sequence ID" value="AMY12179.1"/>
    <property type="molecule type" value="Genomic_DNA"/>
</dbReference>
<evidence type="ECO:0000313" key="1">
    <source>
        <dbReference type="EMBL" id="AMY12179.1"/>
    </source>
</evidence>
<dbReference type="RefSeq" id="WP_110173657.1">
    <property type="nucleotide sequence ID" value="NZ_CP015136.1"/>
</dbReference>
<sequence length="157" mass="17141">MSDLFKKLNLKDQAAIVVLDAPASFDTHLAALGTVRVLRKLPAGGTVAFAVVFATTLAAVEKVARDVAPRLDGDALLWLAYPKGTSKRYICEFNRDTGWASLGAAGFEPVRQVAIDEDWSALRFRRVEYISTLRRDPSRALSERGKARASAPRAPRA</sequence>
<keyword evidence="2" id="KW-1185">Reference proteome</keyword>
<dbReference type="OrthoDB" id="9800461at2"/>
<protein>
    <recommendedName>
        <fullName evidence="3">DUF3052 domain-containing protein</fullName>
    </recommendedName>
</protein>
<dbReference type="STRING" id="1855912.LuPra_05452"/>
<dbReference type="AlphaFoldDB" id="A0A143PWL3"/>
<reference evidence="2" key="2">
    <citation type="submission" date="2016-04" db="EMBL/GenBank/DDBJ databases">
        <title>First Complete Genome Sequence of a Subdivision 6 Acidobacterium.</title>
        <authorList>
            <person name="Huang S."/>
            <person name="Vieira S."/>
            <person name="Bunk B."/>
            <person name="Riedel T."/>
            <person name="Sproeer C."/>
            <person name="Overmann J."/>
        </authorList>
    </citation>
    <scope>NUCLEOTIDE SEQUENCE [LARGE SCALE GENOMIC DNA]</scope>
    <source>
        <strain evidence="2">DSM 100886 HEG_-6_39</strain>
    </source>
</reference>